<accession>A0ABM8CT68</accession>
<name>A0ABM8CT68_9NOCA</name>
<evidence type="ECO:0000313" key="1">
    <source>
        <dbReference type="EMBL" id="BDT97876.1"/>
    </source>
</evidence>
<sequence length="114" mass="12556">MTIEFACVASEFAIPSVRTMRGGRHRQRRSSAIRCAHGARAESHPGVPAVAYESATTPSAGPMNGTLFAVSPQTTRRYRRCPARPIFGKKITNFYAVRNPDKLVTVAVPRRISR</sequence>
<dbReference type="Proteomes" id="UP001317870">
    <property type="component" value="Chromosome"/>
</dbReference>
<reference evidence="1 2" key="1">
    <citation type="submission" date="2022-11" db="EMBL/GenBank/DDBJ databases">
        <title>Genome Sequencing of Nocardia sp. ON39_IFM12276 and assembly.</title>
        <authorList>
            <person name="Shimojima M."/>
            <person name="Toyokawa M."/>
            <person name="Uesaka K."/>
        </authorList>
    </citation>
    <scope>NUCLEOTIDE SEQUENCE [LARGE SCALE GENOMIC DNA]</scope>
    <source>
        <strain evidence="1 2">IFM 12276</strain>
    </source>
</reference>
<proteinExistence type="predicted"/>
<keyword evidence="2" id="KW-1185">Reference proteome</keyword>
<gene>
    <name evidence="1" type="ORF">IFM12276_09050</name>
</gene>
<dbReference type="EMBL" id="AP026978">
    <property type="protein sequence ID" value="BDT97876.1"/>
    <property type="molecule type" value="Genomic_DNA"/>
</dbReference>
<protein>
    <submittedName>
        <fullName evidence="1">Uncharacterized protein</fullName>
    </submittedName>
</protein>
<organism evidence="1 2">
    <name type="scientific">Nocardia sputorum</name>
    <dbReference type="NCBI Taxonomy" id="2984338"/>
    <lineage>
        <taxon>Bacteria</taxon>
        <taxon>Bacillati</taxon>
        <taxon>Actinomycetota</taxon>
        <taxon>Actinomycetes</taxon>
        <taxon>Mycobacteriales</taxon>
        <taxon>Nocardiaceae</taxon>
        <taxon>Nocardia</taxon>
    </lineage>
</organism>
<evidence type="ECO:0000313" key="2">
    <source>
        <dbReference type="Proteomes" id="UP001317870"/>
    </source>
</evidence>